<dbReference type="Proteomes" id="UP001196509">
    <property type="component" value="Unassembled WGS sequence"/>
</dbReference>
<sequence>MSSKTFVLVHGVWHGGWCWSRVVDILRARGHRVTAPTLTGLGERSHLLSADITLETFVADIVRHIECEDLHDIVLVGHSFGGAPVTGVADRIADRLASLIYFDGIMLKSGETWFSLLPPELAADRAALAEKTSGGVSLPPAPAESFGVTRPEDRIFLESRLTPHPFATFTTSLDLKGPRVGNGLPAAYIHCTNPIYGPANVALQRAQDFGWPVREIATGHDAMVTEPQATADLLENIASTLCQ</sequence>
<dbReference type="PANTHER" id="PTHR10992">
    <property type="entry name" value="METHYLESTERASE FAMILY MEMBER"/>
    <property type="match status" value="1"/>
</dbReference>
<name>A0AAE2ZKW5_9HYPH</name>
<dbReference type="Gene3D" id="3.40.50.1820">
    <property type="entry name" value="alpha/beta hydrolase"/>
    <property type="match status" value="1"/>
</dbReference>
<evidence type="ECO:0000313" key="2">
    <source>
        <dbReference type="EMBL" id="MBW8638403.1"/>
    </source>
</evidence>
<proteinExistence type="predicted"/>
<dbReference type="EMBL" id="JAICBX010000002">
    <property type="protein sequence ID" value="MBW8638403.1"/>
    <property type="molecule type" value="Genomic_DNA"/>
</dbReference>
<dbReference type="SUPFAM" id="SSF53474">
    <property type="entry name" value="alpha/beta-Hydrolases"/>
    <property type="match status" value="1"/>
</dbReference>
<comment type="caution">
    <text evidence="2">The sequence shown here is derived from an EMBL/GenBank/DDBJ whole genome shotgun (WGS) entry which is preliminary data.</text>
</comment>
<reference evidence="2" key="1">
    <citation type="submission" date="2021-08" db="EMBL/GenBank/DDBJ databases">
        <title>Hoeflea bacterium WL0058 sp. nov., isolated from the sediment.</title>
        <authorList>
            <person name="Wang L."/>
            <person name="Zhang D."/>
        </authorList>
    </citation>
    <scope>NUCLEOTIDE SEQUENCE</scope>
    <source>
        <strain evidence="2">WL0058</strain>
    </source>
</reference>
<dbReference type="PANTHER" id="PTHR10992:SF1086">
    <property type="entry name" value="AB HYDROLASE-1 DOMAIN-CONTAINING PROTEIN"/>
    <property type="match status" value="1"/>
</dbReference>
<dbReference type="InterPro" id="IPR000073">
    <property type="entry name" value="AB_hydrolase_1"/>
</dbReference>
<keyword evidence="2" id="KW-0378">Hydrolase</keyword>
<feature type="domain" description="AB hydrolase-1" evidence="1">
    <location>
        <begin position="6"/>
        <end position="232"/>
    </location>
</feature>
<protein>
    <submittedName>
        <fullName evidence="2">Alpha/beta fold hydrolase</fullName>
    </submittedName>
</protein>
<accession>A0AAE2ZKW5</accession>
<dbReference type="AlphaFoldDB" id="A0AAE2ZKW5"/>
<dbReference type="Pfam" id="PF12697">
    <property type="entry name" value="Abhydrolase_6"/>
    <property type="match status" value="1"/>
</dbReference>
<keyword evidence="3" id="KW-1185">Reference proteome</keyword>
<gene>
    <name evidence="2" type="ORF">K1W69_14495</name>
</gene>
<dbReference type="GO" id="GO:0080030">
    <property type="term" value="F:methyl indole-3-acetate esterase activity"/>
    <property type="evidence" value="ECO:0007669"/>
    <property type="project" value="TreeGrafter"/>
</dbReference>
<evidence type="ECO:0000259" key="1">
    <source>
        <dbReference type="Pfam" id="PF12697"/>
    </source>
</evidence>
<dbReference type="InterPro" id="IPR045889">
    <property type="entry name" value="MES/HNL"/>
</dbReference>
<dbReference type="InterPro" id="IPR029058">
    <property type="entry name" value="AB_hydrolase_fold"/>
</dbReference>
<evidence type="ECO:0000313" key="3">
    <source>
        <dbReference type="Proteomes" id="UP001196509"/>
    </source>
</evidence>
<dbReference type="RefSeq" id="WP_220229028.1">
    <property type="nucleotide sequence ID" value="NZ_JAICBX010000002.1"/>
</dbReference>
<organism evidence="2 3">
    <name type="scientific">Flavimaribacter sediminis</name>
    <dbReference type="NCBI Taxonomy" id="2865987"/>
    <lineage>
        <taxon>Bacteria</taxon>
        <taxon>Pseudomonadati</taxon>
        <taxon>Pseudomonadota</taxon>
        <taxon>Alphaproteobacteria</taxon>
        <taxon>Hyphomicrobiales</taxon>
        <taxon>Rhizobiaceae</taxon>
        <taxon>Flavimaribacter</taxon>
    </lineage>
</organism>
<dbReference type="GO" id="GO:0080032">
    <property type="term" value="F:methyl jasmonate esterase activity"/>
    <property type="evidence" value="ECO:0007669"/>
    <property type="project" value="TreeGrafter"/>
</dbReference>